<name>A0A066XIE9_COLSU</name>
<dbReference type="PANTHER" id="PTHR36206">
    <property type="entry name" value="ASPERCRYPTIN BIOSYNTHESIS CLUSTER-SPECIFIC TRANSCRIPTION REGULATOR ATNN-RELATED"/>
    <property type="match status" value="1"/>
</dbReference>
<protein>
    <recommendedName>
        <fullName evidence="10">C6 zinc finger protein</fullName>
    </recommendedName>
</protein>
<dbReference type="Proteomes" id="UP000027238">
    <property type="component" value="Unassembled WGS sequence"/>
</dbReference>
<dbReference type="EMBL" id="JMSE01000988">
    <property type="protein sequence ID" value="KDN65790.1"/>
    <property type="molecule type" value="Genomic_DNA"/>
</dbReference>
<proteinExistence type="predicted"/>
<gene>
    <name evidence="8" type="ORF">CSUB01_10579</name>
</gene>
<keyword evidence="6" id="KW-0539">Nucleus</keyword>
<evidence type="ECO:0000256" key="6">
    <source>
        <dbReference type="ARBA" id="ARBA00023242"/>
    </source>
</evidence>
<dbReference type="eggNOG" id="ENOG502RFDH">
    <property type="taxonomic scope" value="Eukaryota"/>
</dbReference>
<evidence type="ECO:0000256" key="3">
    <source>
        <dbReference type="ARBA" id="ARBA00023015"/>
    </source>
</evidence>
<feature type="compositionally biased region" description="Polar residues" evidence="7">
    <location>
        <begin position="456"/>
        <end position="468"/>
    </location>
</feature>
<dbReference type="GO" id="GO:0046872">
    <property type="term" value="F:metal ion binding"/>
    <property type="evidence" value="ECO:0007669"/>
    <property type="project" value="UniProtKB-KW"/>
</dbReference>
<dbReference type="AlphaFoldDB" id="A0A066XIE9"/>
<evidence type="ECO:0000256" key="5">
    <source>
        <dbReference type="ARBA" id="ARBA00023163"/>
    </source>
</evidence>
<evidence type="ECO:0000256" key="2">
    <source>
        <dbReference type="ARBA" id="ARBA00022833"/>
    </source>
</evidence>
<accession>A0A066XIE9</accession>
<dbReference type="STRING" id="1173701.A0A066XIE9"/>
<sequence length="479" mass="54742">MHQPHRALPGVIRAGELRALQYFSEVAGPVLPGPVDPYFWTHVVMQFGFFEPAVRHAVIAISSLYEHAQGTFELATAMQYPYDNHYLAIHHYNAAIHDVRATGTDDRRPVVLLVCVLFICIEIMRCNRKDALRHSRHGTKILKDYCREHKPRWITQHLLPIFRRLLEFAMYFGEEATDFVSIEELEDPFPQSFTVLSDAQTMFDVLFNRTANLGRSHRIAQRKQQASSSGRKDQEVSIIAPEHLAEQASIEELMDQWLKLFDDFTNTSSTNPDAQLSGSDSQSKLMHCFLLTRFECGRLWLRAALDNSETSYDRYLADFRRILKRLLRLQAEVPKASHLNTARRPHFIFEAGFGAFLFFLLSVCRDLETRLGFLRLIPILGLPRENMWRLDLIAAAGKKIIETEHGIKLDDSGQPISLLSHVVPPDEARVTDLWMGSPAQEDNPYGRGGNFIWDQEASNSQRHGQNLPPSRHGVSEPDS</sequence>
<dbReference type="InterPro" id="IPR052360">
    <property type="entry name" value="Transcr_Regulatory_Proteins"/>
</dbReference>
<evidence type="ECO:0000256" key="7">
    <source>
        <dbReference type="SAM" id="MobiDB-lite"/>
    </source>
</evidence>
<feature type="region of interest" description="Disordered" evidence="7">
    <location>
        <begin position="456"/>
        <end position="479"/>
    </location>
</feature>
<dbReference type="OrthoDB" id="2593732at2759"/>
<evidence type="ECO:0000256" key="4">
    <source>
        <dbReference type="ARBA" id="ARBA00023125"/>
    </source>
</evidence>
<keyword evidence="2" id="KW-0862">Zinc</keyword>
<keyword evidence="5" id="KW-0804">Transcription</keyword>
<keyword evidence="3" id="KW-0805">Transcription regulation</keyword>
<dbReference type="PANTHER" id="PTHR36206:SF16">
    <property type="entry name" value="TRANSCRIPTION FACTOR DOMAIN-CONTAINING PROTEIN-RELATED"/>
    <property type="match status" value="1"/>
</dbReference>
<evidence type="ECO:0000256" key="1">
    <source>
        <dbReference type="ARBA" id="ARBA00022723"/>
    </source>
</evidence>
<evidence type="ECO:0008006" key="10">
    <source>
        <dbReference type="Google" id="ProtNLM"/>
    </source>
</evidence>
<keyword evidence="9" id="KW-1185">Reference proteome</keyword>
<evidence type="ECO:0000313" key="8">
    <source>
        <dbReference type="EMBL" id="KDN65790.1"/>
    </source>
</evidence>
<keyword evidence="4" id="KW-0238">DNA-binding</keyword>
<reference evidence="9" key="1">
    <citation type="journal article" date="2014" name="Genome Announc.">
        <title>Draft genome sequence of Colletotrichum sublineola, a destructive pathogen of cultivated sorghum.</title>
        <authorList>
            <person name="Baroncelli R."/>
            <person name="Sanz-Martin J.M."/>
            <person name="Rech G.E."/>
            <person name="Sukno S.A."/>
            <person name="Thon M.R."/>
        </authorList>
    </citation>
    <scope>NUCLEOTIDE SEQUENCE [LARGE SCALE GENOMIC DNA]</scope>
    <source>
        <strain evidence="9">TX430BB</strain>
    </source>
</reference>
<dbReference type="GO" id="GO:0003677">
    <property type="term" value="F:DNA binding"/>
    <property type="evidence" value="ECO:0007669"/>
    <property type="project" value="UniProtKB-KW"/>
</dbReference>
<evidence type="ECO:0000313" key="9">
    <source>
        <dbReference type="Proteomes" id="UP000027238"/>
    </source>
</evidence>
<keyword evidence="1" id="KW-0479">Metal-binding</keyword>
<organism evidence="8 9">
    <name type="scientific">Colletotrichum sublineola</name>
    <name type="common">Sorghum anthracnose fungus</name>
    <dbReference type="NCBI Taxonomy" id="1173701"/>
    <lineage>
        <taxon>Eukaryota</taxon>
        <taxon>Fungi</taxon>
        <taxon>Dikarya</taxon>
        <taxon>Ascomycota</taxon>
        <taxon>Pezizomycotina</taxon>
        <taxon>Sordariomycetes</taxon>
        <taxon>Hypocreomycetidae</taxon>
        <taxon>Glomerellales</taxon>
        <taxon>Glomerellaceae</taxon>
        <taxon>Colletotrichum</taxon>
        <taxon>Colletotrichum graminicola species complex</taxon>
    </lineage>
</organism>
<dbReference type="OMA" id="FICIEIM"/>
<dbReference type="HOGENOM" id="CLU_011409_12_2_1"/>
<comment type="caution">
    <text evidence="8">The sequence shown here is derived from an EMBL/GenBank/DDBJ whole genome shotgun (WGS) entry which is preliminary data.</text>
</comment>